<dbReference type="EMBL" id="WOCD01000001">
    <property type="protein sequence ID" value="MUH71242.1"/>
    <property type="molecule type" value="Genomic_DNA"/>
</dbReference>
<gene>
    <name evidence="6" type="ORF">GNP35_01270</name>
</gene>
<dbReference type="InterPro" id="IPR005119">
    <property type="entry name" value="LysR_subst-bd"/>
</dbReference>
<dbReference type="Pfam" id="PF00126">
    <property type="entry name" value="HTH_1"/>
    <property type="match status" value="1"/>
</dbReference>
<dbReference type="Gene3D" id="1.10.10.10">
    <property type="entry name" value="Winged helix-like DNA-binding domain superfamily/Winged helix DNA-binding domain"/>
    <property type="match status" value="1"/>
</dbReference>
<keyword evidence="3" id="KW-0238">DNA-binding</keyword>
<dbReference type="InterPro" id="IPR058163">
    <property type="entry name" value="LysR-type_TF_proteobact-type"/>
</dbReference>
<dbReference type="InterPro" id="IPR036388">
    <property type="entry name" value="WH-like_DNA-bd_sf"/>
</dbReference>
<dbReference type="PROSITE" id="PS50931">
    <property type="entry name" value="HTH_LYSR"/>
    <property type="match status" value="1"/>
</dbReference>
<organism evidence="6 7">
    <name type="scientific">Psychrosphaera haliotis</name>
    <dbReference type="NCBI Taxonomy" id="555083"/>
    <lineage>
        <taxon>Bacteria</taxon>
        <taxon>Pseudomonadati</taxon>
        <taxon>Pseudomonadota</taxon>
        <taxon>Gammaproteobacteria</taxon>
        <taxon>Alteromonadales</taxon>
        <taxon>Pseudoalteromonadaceae</taxon>
        <taxon>Psychrosphaera</taxon>
    </lineage>
</organism>
<protein>
    <submittedName>
        <fullName evidence="6">LysR family transcriptional regulator</fullName>
    </submittedName>
</protein>
<keyword evidence="4" id="KW-0804">Transcription</keyword>
<accession>A0A6N8F8Q9</accession>
<keyword evidence="7" id="KW-1185">Reference proteome</keyword>
<dbReference type="OrthoDB" id="9786526at2"/>
<dbReference type="AlphaFoldDB" id="A0A6N8F8Q9"/>
<dbReference type="Gene3D" id="3.40.190.10">
    <property type="entry name" value="Periplasmic binding protein-like II"/>
    <property type="match status" value="2"/>
</dbReference>
<dbReference type="GO" id="GO:0003700">
    <property type="term" value="F:DNA-binding transcription factor activity"/>
    <property type="evidence" value="ECO:0007669"/>
    <property type="project" value="InterPro"/>
</dbReference>
<evidence type="ECO:0000256" key="1">
    <source>
        <dbReference type="ARBA" id="ARBA00009437"/>
    </source>
</evidence>
<dbReference type="PANTHER" id="PTHR30537:SF20">
    <property type="entry name" value="TRANSCRIPTIONAL REGULATORY PROTEIN"/>
    <property type="match status" value="1"/>
</dbReference>
<evidence type="ECO:0000256" key="4">
    <source>
        <dbReference type="ARBA" id="ARBA00023163"/>
    </source>
</evidence>
<dbReference type="SUPFAM" id="SSF53850">
    <property type="entry name" value="Periplasmic binding protein-like II"/>
    <property type="match status" value="1"/>
</dbReference>
<evidence type="ECO:0000256" key="2">
    <source>
        <dbReference type="ARBA" id="ARBA00023015"/>
    </source>
</evidence>
<dbReference type="GO" id="GO:0006351">
    <property type="term" value="P:DNA-templated transcription"/>
    <property type="evidence" value="ECO:0007669"/>
    <property type="project" value="TreeGrafter"/>
</dbReference>
<evidence type="ECO:0000256" key="3">
    <source>
        <dbReference type="ARBA" id="ARBA00023125"/>
    </source>
</evidence>
<dbReference type="Proteomes" id="UP000439994">
    <property type="component" value="Unassembled WGS sequence"/>
</dbReference>
<comment type="caution">
    <text evidence="6">The sequence shown here is derived from an EMBL/GenBank/DDBJ whole genome shotgun (WGS) entry which is preliminary data.</text>
</comment>
<dbReference type="SUPFAM" id="SSF46785">
    <property type="entry name" value="Winged helix' DNA-binding domain"/>
    <property type="match status" value="1"/>
</dbReference>
<dbReference type="GO" id="GO:0043565">
    <property type="term" value="F:sequence-specific DNA binding"/>
    <property type="evidence" value="ECO:0007669"/>
    <property type="project" value="TreeGrafter"/>
</dbReference>
<dbReference type="InterPro" id="IPR036390">
    <property type="entry name" value="WH_DNA-bd_sf"/>
</dbReference>
<dbReference type="PANTHER" id="PTHR30537">
    <property type="entry name" value="HTH-TYPE TRANSCRIPTIONAL REGULATOR"/>
    <property type="match status" value="1"/>
</dbReference>
<dbReference type="Pfam" id="PF03466">
    <property type="entry name" value="LysR_substrate"/>
    <property type="match status" value="1"/>
</dbReference>
<name>A0A6N8F8Q9_9GAMM</name>
<dbReference type="InterPro" id="IPR000847">
    <property type="entry name" value="LysR_HTH_N"/>
</dbReference>
<reference evidence="6 7" key="1">
    <citation type="submission" date="2019-11" db="EMBL/GenBank/DDBJ databases">
        <title>P. haliotis isolates from Z. marina roots.</title>
        <authorList>
            <person name="Cohen M."/>
            <person name="Jospin G."/>
            <person name="Eisen J.A."/>
            <person name="Coil D.A."/>
        </authorList>
    </citation>
    <scope>NUCLEOTIDE SEQUENCE [LARGE SCALE GENOMIC DNA]</scope>
    <source>
        <strain evidence="6 7">UCD-MCMsp1aY</strain>
    </source>
</reference>
<proteinExistence type="inferred from homology"/>
<evidence type="ECO:0000313" key="6">
    <source>
        <dbReference type="EMBL" id="MUH71242.1"/>
    </source>
</evidence>
<sequence>MITMKLKTRSDDLEVLLAVAEFGGFSAAADALDMQVARVSRSVSKVEAQLGAAIFIRTTRQVRLTDDGKAFVESVKKGLEQIQVAESSITQVGELPKGKLRVDAASPFLLHQIVPLINGFKNAFPDIELELTSSEEFVDLIEKRTDIAIRIGKLEDSSLKARILGKSPLCIVASPQYLSQNKAISKPSDLNVHQTIGFSNIKQLNKWPLKGLPTYIPSTAASSGETIRQLVLSGNGIACLSSFMIEDDIKQGRLVKLLQPYVQSISLDRELINAVYYPSSSIAKRINAFIDYIKPRLRLT</sequence>
<evidence type="ECO:0000259" key="5">
    <source>
        <dbReference type="PROSITE" id="PS50931"/>
    </source>
</evidence>
<keyword evidence="2" id="KW-0805">Transcription regulation</keyword>
<dbReference type="FunFam" id="1.10.10.10:FF:000001">
    <property type="entry name" value="LysR family transcriptional regulator"/>
    <property type="match status" value="1"/>
</dbReference>
<evidence type="ECO:0000313" key="7">
    <source>
        <dbReference type="Proteomes" id="UP000439994"/>
    </source>
</evidence>
<comment type="similarity">
    <text evidence="1">Belongs to the LysR transcriptional regulatory family.</text>
</comment>
<feature type="domain" description="HTH lysR-type" evidence="5">
    <location>
        <begin position="8"/>
        <end position="65"/>
    </location>
</feature>